<dbReference type="Pfam" id="PF13648">
    <property type="entry name" value="Lipocalin_4"/>
    <property type="match status" value="1"/>
</dbReference>
<dbReference type="PROSITE" id="PS51257">
    <property type="entry name" value="PROKAR_LIPOPROTEIN"/>
    <property type="match status" value="1"/>
</dbReference>
<dbReference type="SUPFAM" id="SSF50814">
    <property type="entry name" value="Lipocalins"/>
    <property type="match status" value="1"/>
</dbReference>
<organism evidence="3 5">
    <name type="scientific">Flagellimonas pelagia</name>
    <dbReference type="NCBI Taxonomy" id="2306998"/>
    <lineage>
        <taxon>Bacteria</taxon>
        <taxon>Pseudomonadati</taxon>
        <taxon>Bacteroidota</taxon>
        <taxon>Flavobacteriia</taxon>
        <taxon>Flavobacteriales</taxon>
        <taxon>Flavobacteriaceae</taxon>
        <taxon>Flagellimonas</taxon>
    </lineage>
</organism>
<evidence type="ECO:0000313" key="6">
    <source>
        <dbReference type="Proteomes" id="UP000321621"/>
    </source>
</evidence>
<gene>
    <name evidence="3" type="ORF">D2V05_18765</name>
    <name evidence="4" type="ORF">FQ017_18605</name>
</gene>
<sequence>MMHKRLFLSALFLNLLFVSCESETTDPEPDEPLVETELLGTWNYVAYVDDDGEEPATDCEQNQTLTFEEDGVFRFTYYDDSEGPCEKTQDSQGTWEFVSDAVIKTDYTYGDYVDQDKFEVGFEISGNTLTLYLDEGEGEYQERYEKQ</sequence>
<dbReference type="EMBL" id="QXFI01000036">
    <property type="protein sequence ID" value="RIV42136.1"/>
    <property type="molecule type" value="Genomic_DNA"/>
</dbReference>
<name>A0A3A1NCS7_9FLAO</name>
<comment type="caution">
    <text evidence="3">The sequence shown here is derived from an EMBL/GenBank/DDBJ whole genome shotgun (WGS) entry which is preliminary data.</text>
</comment>
<dbReference type="OrthoDB" id="1450130at2"/>
<evidence type="ECO:0000313" key="5">
    <source>
        <dbReference type="Proteomes" id="UP000266691"/>
    </source>
</evidence>
<proteinExistence type="predicted"/>
<accession>A0A3A1NCS7</accession>
<dbReference type="Proteomes" id="UP000266691">
    <property type="component" value="Unassembled WGS sequence"/>
</dbReference>
<evidence type="ECO:0000256" key="1">
    <source>
        <dbReference type="SAM" id="SignalP"/>
    </source>
</evidence>
<dbReference type="RefSeq" id="WP_119649123.1">
    <property type="nucleotide sequence ID" value="NZ_QXFI01000036.1"/>
</dbReference>
<feature type="signal peptide" evidence="1">
    <location>
        <begin position="1"/>
        <end position="24"/>
    </location>
</feature>
<keyword evidence="6" id="KW-1185">Reference proteome</keyword>
<dbReference type="AlphaFoldDB" id="A0A3A1NCS7"/>
<reference evidence="3 5" key="1">
    <citation type="submission" date="2018-08" db="EMBL/GenBank/DDBJ databases">
        <title>Proposal of Muricauda 72 sp.nov. and Muricauda NH166 sp.nov., isolated from seawater.</title>
        <authorList>
            <person name="Cheng H."/>
            <person name="Wu Y.-H."/>
            <person name="Guo L.-L."/>
            <person name="Xu X.-W."/>
        </authorList>
    </citation>
    <scope>NUCLEOTIDE SEQUENCE [LARGE SCALE GENOMIC DNA]</scope>
    <source>
        <strain evidence="3 5">72</strain>
    </source>
</reference>
<dbReference type="Proteomes" id="UP000321621">
    <property type="component" value="Unassembled WGS sequence"/>
</dbReference>
<dbReference type="InterPro" id="IPR024311">
    <property type="entry name" value="Lipocalin-like"/>
</dbReference>
<dbReference type="InterPro" id="IPR012674">
    <property type="entry name" value="Calycin"/>
</dbReference>
<evidence type="ECO:0000313" key="4">
    <source>
        <dbReference type="EMBL" id="TXJ91023.1"/>
    </source>
</evidence>
<dbReference type="EMBL" id="VNWK01000036">
    <property type="protein sequence ID" value="TXJ91023.1"/>
    <property type="molecule type" value="Genomic_DNA"/>
</dbReference>
<feature type="domain" description="Lipocalin-like" evidence="2">
    <location>
        <begin position="38"/>
        <end position="111"/>
    </location>
</feature>
<reference evidence="4 6" key="2">
    <citation type="submission" date="2019-07" db="EMBL/GenBank/DDBJ databases">
        <title>Draft genome of two Muricauda strains isolated from deep sea.</title>
        <authorList>
            <person name="Sun C."/>
        </authorList>
    </citation>
    <scope>NUCLEOTIDE SEQUENCE [LARGE SCALE GENOMIC DNA]</scope>
    <source>
        <strain evidence="4 6">72</strain>
    </source>
</reference>
<evidence type="ECO:0000313" key="3">
    <source>
        <dbReference type="EMBL" id="RIV42136.1"/>
    </source>
</evidence>
<feature type="chain" id="PRO_5017418150" evidence="1">
    <location>
        <begin position="25"/>
        <end position="147"/>
    </location>
</feature>
<evidence type="ECO:0000259" key="2">
    <source>
        <dbReference type="Pfam" id="PF13648"/>
    </source>
</evidence>
<keyword evidence="1" id="KW-0732">Signal</keyword>
<protein>
    <submittedName>
        <fullName evidence="4">Lipocalin family protein</fullName>
    </submittedName>
</protein>